<sequence length="146" mass="17108">MPGQWDNYFKQLISYAAQDYATWLIDGAIIEKELSPQFQVTRNADCLYAVRSNGSRMILHIEFQTRRDETMGHRLQEYNILARGKYQCPVHSVVIFLKKEPIALSSPYILYNVDGREVGRFEFDIIKLWELPTAEIFQNISKDSFH</sequence>
<dbReference type="AlphaFoldDB" id="A0A5A5TGE0"/>
<reference evidence="1 2" key="1">
    <citation type="submission" date="2019-01" db="EMBL/GenBank/DDBJ databases">
        <title>Draft genome sequence of Dictyobacter sp. Uno17.</title>
        <authorList>
            <person name="Wang C.M."/>
            <person name="Zheng Y."/>
            <person name="Sakai Y."/>
            <person name="Abe K."/>
            <person name="Yokota A."/>
            <person name="Yabe S."/>
        </authorList>
    </citation>
    <scope>NUCLEOTIDE SEQUENCE [LARGE SCALE GENOMIC DNA]</scope>
    <source>
        <strain evidence="1 2">Uno17</strain>
    </source>
</reference>
<dbReference type="PANTHER" id="PTHR34613:SF1">
    <property type="entry name" value="SLL6017 PROTEIN"/>
    <property type="match status" value="1"/>
</dbReference>
<dbReference type="Proteomes" id="UP000322530">
    <property type="component" value="Unassembled WGS sequence"/>
</dbReference>
<proteinExistence type="predicted"/>
<protein>
    <recommendedName>
        <fullName evidence="3">Transposase (putative) YhgA-like domain-containing protein</fullName>
    </recommendedName>
</protein>
<organism evidence="1 2">
    <name type="scientific">Dictyobacter arantiisoli</name>
    <dbReference type="NCBI Taxonomy" id="2014874"/>
    <lineage>
        <taxon>Bacteria</taxon>
        <taxon>Bacillati</taxon>
        <taxon>Chloroflexota</taxon>
        <taxon>Ktedonobacteria</taxon>
        <taxon>Ktedonobacterales</taxon>
        <taxon>Dictyobacteraceae</taxon>
        <taxon>Dictyobacter</taxon>
    </lineage>
</organism>
<dbReference type="EMBL" id="BIXY01000066">
    <property type="protein sequence ID" value="GCF10305.1"/>
    <property type="molecule type" value="Genomic_DNA"/>
</dbReference>
<comment type="caution">
    <text evidence="1">The sequence shown here is derived from an EMBL/GenBank/DDBJ whole genome shotgun (WGS) entry which is preliminary data.</text>
</comment>
<dbReference type="PANTHER" id="PTHR34613">
    <property type="entry name" value="SLL0800 PROTEIN"/>
    <property type="match status" value="1"/>
</dbReference>
<accession>A0A5A5TGE0</accession>
<dbReference type="RefSeq" id="WP_149403196.1">
    <property type="nucleotide sequence ID" value="NZ_BIXY01000066.1"/>
</dbReference>
<dbReference type="OrthoDB" id="145910at2"/>
<evidence type="ECO:0000313" key="1">
    <source>
        <dbReference type="EMBL" id="GCF10305.1"/>
    </source>
</evidence>
<name>A0A5A5TGE0_9CHLR</name>
<keyword evidence="2" id="KW-1185">Reference proteome</keyword>
<evidence type="ECO:0008006" key="3">
    <source>
        <dbReference type="Google" id="ProtNLM"/>
    </source>
</evidence>
<gene>
    <name evidence="1" type="ORF">KDI_38690</name>
</gene>
<evidence type="ECO:0000313" key="2">
    <source>
        <dbReference type="Proteomes" id="UP000322530"/>
    </source>
</evidence>